<feature type="transmembrane region" description="Helical" evidence="1">
    <location>
        <begin position="43"/>
        <end position="66"/>
    </location>
</feature>
<dbReference type="AlphaFoldDB" id="A0A0D8R0F4"/>
<sequence>MNNKDLAALLKISTLAMILCTALLALGNYGLAHSMPINSAAGFNIVNLVFFIGLNALLVPFLAFLFKTRARANKQRRMIKA</sequence>
<keyword evidence="2" id="KW-0436">Ligase</keyword>
<keyword evidence="6" id="KW-1185">Reference proteome</keyword>
<evidence type="ECO:0000313" key="5">
    <source>
        <dbReference type="Proteomes" id="UP000238730"/>
    </source>
</evidence>
<dbReference type="RefSeq" id="WP_045082934.1">
    <property type="nucleotide sequence ID" value="NZ_JZSO01000002.1"/>
</dbReference>
<evidence type="ECO:0000313" key="2">
    <source>
        <dbReference type="EMBL" id="PQJ67110.1"/>
    </source>
</evidence>
<dbReference type="GO" id="GO:0004812">
    <property type="term" value="F:aminoacyl-tRNA ligase activity"/>
    <property type="evidence" value="ECO:0007669"/>
    <property type="project" value="UniProtKB-KW"/>
</dbReference>
<keyword evidence="2" id="KW-0030">Aminoacyl-tRNA synthetase</keyword>
<dbReference type="EMBL" id="PYOY01000001">
    <property type="protein sequence ID" value="PSX09786.1"/>
    <property type="molecule type" value="Genomic_DNA"/>
</dbReference>
<accession>A0A0D8R0F4</accession>
<evidence type="ECO:0000313" key="7">
    <source>
        <dbReference type="Proteomes" id="UP000241440"/>
    </source>
</evidence>
<keyword evidence="1" id="KW-0472">Membrane</keyword>
<proteinExistence type="predicted"/>
<dbReference type="GeneID" id="61227934"/>
<evidence type="ECO:0000313" key="3">
    <source>
        <dbReference type="EMBL" id="PSX09786.1"/>
    </source>
</evidence>
<dbReference type="Proteomes" id="UP000241440">
    <property type="component" value="Unassembled WGS sequence"/>
</dbReference>
<comment type="caution">
    <text evidence="2">The sequence shown here is derived from an EMBL/GenBank/DDBJ whole genome shotgun (WGS) entry which is preliminary data.</text>
</comment>
<name>A0A0D8R0F4_PHOAN</name>
<dbReference type="EMBL" id="PYOU01000002">
    <property type="protein sequence ID" value="PSX12350.1"/>
    <property type="molecule type" value="Genomic_DNA"/>
</dbReference>
<evidence type="ECO:0000313" key="4">
    <source>
        <dbReference type="EMBL" id="PSX12350.1"/>
    </source>
</evidence>
<dbReference type="OrthoDB" id="5829843at2"/>
<organism evidence="2 5">
    <name type="scientific">Photobacterium angustum</name>
    <dbReference type="NCBI Taxonomy" id="661"/>
    <lineage>
        <taxon>Bacteria</taxon>
        <taxon>Pseudomonadati</taxon>
        <taxon>Pseudomonadota</taxon>
        <taxon>Gammaproteobacteria</taxon>
        <taxon>Vibrionales</taxon>
        <taxon>Vibrionaceae</taxon>
        <taxon>Photobacterium</taxon>
    </lineage>
</organism>
<feature type="transmembrane region" description="Helical" evidence="1">
    <location>
        <begin position="12"/>
        <end position="31"/>
    </location>
</feature>
<keyword evidence="1" id="KW-0812">Transmembrane</keyword>
<evidence type="ECO:0000313" key="6">
    <source>
        <dbReference type="Proteomes" id="UP000240989"/>
    </source>
</evidence>
<dbReference type="Proteomes" id="UP000240989">
    <property type="component" value="Unassembled WGS sequence"/>
</dbReference>
<dbReference type="EMBL" id="MSCJ01000001">
    <property type="protein sequence ID" value="PQJ67110.1"/>
    <property type="molecule type" value="Genomic_DNA"/>
</dbReference>
<gene>
    <name evidence="2" type="ORF">BTO08_06700</name>
    <name evidence="4" type="ORF">C0W27_03940</name>
    <name evidence="3" type="ORF">C0W41_03065</name>
</gene>
<reference evidence="2 5" key="1">
    <citation type="submission" date="2016-12" db="EMBL/GenBank/DDBJ databases">
        <title>Diversity of luminous bacteria.</title>
        <authorList>
            <person name="Yoshizawa S."/>
            <person name="Kogure K."/>
        </authorList>
    </citation>
    <scope>NUCLEOTIDE SEQUENCE [LARGE SCALE GENOMIC DNA]</scope>
    <source>
        <strain evidence="2 5">LC1-200</strain>
    </source>
</reference>
<evidence type="ECO:0000256" key="1">
    <source>
        <dbReference type="SAM" id="Phobius"/>
    </source>
</evidence>
<dbReference type="Proteomes" id="UP000238730">
    <property type="component" value="Unassembled WGS sequence"/>
</dbReference>
<protein>
    <submittedName>
        <fullName evidence="2">Phenylalanyl-tRNA synthetase subunit alpha</fullName>
    </submittedName>
</protein>
<reference evidence="6 7" key="2">
    <citation type="submission" date="2018-01" db="EMBL/GenBank/DDBJ databases">
        <title>Whole genome sequencing of Histamine producing bacteria.</title>
        <authorList>
            <person name="Butler K."/>
        </authorList>
    </citation>
    <scope>NUCLEOTIDE SEQUENCE [LARGE SCALE GENOMIC DNA]</scope>
    <source>
        <strain evidence="3 7">A2-1</strain>
        <strain evidence="4 6">A6-1</strain>
    </source>
</reference>
<keyword evidence="1" id="KW-1133">Transmembrane helix</keyword>